<comment type="similarity">
    <text evidence="2">Belongs to the major facilitator superfamily. Proton-dependent oligopeptide transporter (POT/PTR) (TC 2.A.17) family.</text>
</comment>
<dbReference type="OMA" id="TANIRMG"/>
<name>A0A834YKS7_TETSI</name>
<comment type="caution">
    <text evidence="7">The sequence shown here is derived from an EMBL/GenBank/DDBJ whole genome shotgun (WGS) entry which is preliminary data.</text>
</comment>
<evidence type="ECO:0000256" key="5">
    <source>
        <dbReference type="ARBA" id="ARBA00023136"/>
    </source>
</evidence>
<dbReference type="SUPFAM" id="SSF103473">
    <property type="entry name" value="MFS general substrate transporter"/>
    <property type="match status" value="1"/>
</dbReference>
<evidence type="ECO:0000256" key="4">
    <source>
        <dbReference type="ARBA" id="ARBA00022989"/>
    </source>
</evidence>
<evidence type="ECO:0000256" key="2">
    <source>
        <dbReference type="ARBA" id="ARBA00005982"/>
    </source>
</evidence>
<accession>A0A834YKS7</accession>
<feature type="transmembrane region" description="Helical" evidence="6">
    <location>
        <begin position="201"/>
        <end position="220"/>
    </location>
</feature>
<evidence type="ECO:0000313" key="8">
    <source>
        <dbReference type="Proteomes" id="UP000655225"/>
    </source>
</evidence>
<evidence type="ECO:0000313" key="7">
    <source>
        <dbReference type="EMBL" id="KAF8390854.1"/>
    </source>
</evidence>
<organism evidence="7 8">
    <name type="scientific">Tetracentron sinense</name>
    <name type="common">Spur-leaf</name>
    <dbReference type="NCBI Taxonomy" id="13715"/>
    <lineage>
        <taxon>Eukaryota</taxon>
        <taxon>Viridiplantae</taxon>
        <taxon>Streptophyta</taxon>
        <taxon>Embryophyta</taxon>
        <taxon>Tracheophyta</taxon>
        <taxon>Spermatophyta</taxon>
        <taxon>Magnoliopsida</taxon>
        <taxon>Trochodendrales</taxon>
        <taxon>Trochodendraceae</taxon>
        <taxon>Tetracentron</taxon>
    </lineage>
</organism>
<evidence type="ECO:0000256" key="3">
    <source>
        <dbReference type="ARBA" id="ARBA00022692"/>
    </source>
</evidence>
<keyword evidence="4 6" id="KW-1133">Transmembrane helix</keyword>
<feature type="transmembrane region" description="Helical" evidence="6">
    <location>
        <begin position="376"/>
        <end position="397"/>
    </location>
</feature>
<keyword evidence="5 6" id="KW-0472">Membrane</keyword>
<dbReference type="GO" id="GO:0022857">
    <property type="term" value="F:transmembrane transporter activity"/>
    <property type="evidence" value="ECO:0007669"/>
    <property type="project" value="InterPro"/>
</dbReference>
<feature type="transmembrane region" description="Helical" evidence="6">
    <location>
        <begin position="175"/>
        <end position="195"/>
    </location>
</feature>
<keyword evidence="8" id="KW-1185">Reference proteome</keyword>
<sequence>MVAARRAKVVWYGGEKLWCTKLVLQRLGTGQRGYWDAPWRAKGQGLVFSHALVEYAVVSVLMSYLTQQWKASLPKAAAVVNVNESLTSIMAIVSSHISDAYLGRFKMLLFTNAAYTIGLVLLYISGSKVAVFYMALPLIMLGKVGREPHLKAFFADQFKAQDDNDERAEYRRKTWWRSFGFLGILVATFALPNFWPNILKISASLMGATYVMFLCGYSFYKCIEPTESPLTLVFRVFVAATLKRRLEFPGHVMLPRTRWLYKAVLEEEGNKGRLFTITQVEEATHLLEMIPMWTTFLVYGLVKSTGSTFFIEQAEYVNGYIGNIEVGATFLIVIKSISSFAISFMFELLVPQRLTESQPRYATRLRIKLTESQRRYATHLRIGVGMLFSIFSCVTAWRVEARRLQAINAISILWLAPQFCLLGVMEGFAENGLMAFFSNQVSESMENYGPPFNECVIGIGSLLSVLSVHLFRDLFGENVDESRLDKYYRNLVIFSFTNLVLYCFISSRYQYEEVLEVELTEVVEEGEVEKEAAEIKEVVEEEVTEIIEVVEEGELTEEAEVVKEGEVAKVRKVVEEEEIVEAAV</sequence>
<dbReference type="EMBL" id="JABCRI010000017">
    <property type="protein sequence ID" value="KAF8390854.1"/>
    <property type="molecule type" value="Genomic_DNA"/>
</dbReference>
<dbReference type="OrthoDB" id="975446at2759"/>
<reference evidence="7 8" key="1">
    <citation type="submission" date="2020-04" db="EMBL/GenBank/DDBJ databases">
        <title>Plant Genome Project.</title>
        <authorList>
            <person name="Zhang R.-G."/>
        </authorList>
    </citation>
    <scope>NUCLEOTIDE SEQUENCE [LARGE SCALE GENOMIC DNA]</scope>
    <source>
        <strain evidence="7">YNK0</strain>
        <tissue evidence="7">Leaf</tissue>
    </source>
</reference>
<dbReference type="AlphaFoldDB" id="A0A834YKS7"/>
<evidence type="ECO:0000256" key="1">
    <source>
        <dbReference type="ARBA" id="ARBA00004141"/>
    </source>
</evidence>
<comment type="subcellular location">
    <subcellularLocation>
        <location evidence="1">Membrane</location>
        <topology evidence="1">Multi-pass membrane protein</topology>
    </subcellularLocation>
</comment>
<proteinExistence type="inferred from homology"/>
<dbReference type="InterPro" id="IPR000109">
    <property type="entry name" value="POT_fam"/>
</dbReference>
<keyword evidence="3 6" id="KW-0812">Transmembrane</keyword>
<gene>
    <name evidence="7" type="ORF">HHK36_023153</name>
</gene>
<dbReference type="GO" id="GO:0016020">
    <property type="term" value="C:membrane"/>
    <property type="evidence" value="ECO:0007669"/>
    <property type="project" value="UniProtKB-SubCell"/>
</dbReference>
<dbReference type="PANTHER" id="PTHR11654">
    <property type="entry name" value="OLIGOPEPTIDE TRANSPORTER-RELATED"/>
    <property type="match status" value="1"/>
</dbReference>
<dbReference type="Proteomes" id="UP000655225">
    <property type="component" value="Unassembled WGS sequence"/>
</dbReference>
<dbReference type="InterPro" id="IPR036259">
    <property type="entry name" value="MFS_trans_sf"/>
</dbReference>
<dbReference type="Pfam" id="PF00854">
    <property type="entry name" value="PTR2"/>
    <property type="match status" value="1"/>
</dbReference>
<dbReference type="Gene3D" id="1.20.1250.20">
    <property type="entry name" value="MFS general substrate transporter like domains"/>
    <property type="match status" value="1"/>
</dbReference>
<feature type="transmembrane region" description="Helical" evidence="6">
    <location>
        <begin position="117"/>
        <end position="141"/>
    </location>
</feature>
<evidence type="ECO:0000256" key="6">
    <source>
        <dbReference type="SAM" id="Phobius"/>
    </source>
</evidence>
<feature type="transmembrane region" description="Helical" evidence="6">
    <location>
        <begin position="409"/>
        <end position="429"/>
    </location>
</feature>
<protein>
    <submittedName>
        <fullName evidence="7">Uncharacterized protein</fullName>
    </submittedName>
</protein>